<gene>
    <name evidence="3" type="ORF">SAMN05421820_105188</name>
</gene>
<dbReference type="Gene3D" id="3.40.50.720">
    <property type="entry name" value="NAD(P)-binding Rossmann-like Domain"/>
    <property type="match status" value="1"/>
</dbReference>
<organism evidence="3 4">
    <name type="scientific">Pedobacter steynii</name>
    <dbReference type="NCBI Taxonomy" id="430522"/>
    <lineage>
        <taxon>Bacteria</taxon>
        <taxon>Pseudomonadati</taxon>
        <taxon>Bacteroidota</taxon>
        <taxon>Sphingobacteriia</taxon>
        <taxon>Sphingobacteriales</taxon>
        <taxon>Sphingobacteriaceae</taxon>
        <taxon>Pedobacter</taxon>
    </lineage>
</organism>
<dbReference type="RefSeq" id="WP_074608337.1">
    <property type="nucleotide sequence ID" value="NZ_FNGY01000005.1"/>
</dbReference>
<feature type="domain" description="NAD-dependent epimerase/dehydratase" evidence="1">
    <location>
        <begin position="6"/>
        <end position="189"/>
    </location>
</feature>
<dbReference type="InterPro" id="IPR050177">
    <property type="entry name" value="Lipid_A_modif_metabolic_enz"/>
</dbReference>
<reference evidence="4" key="1">
    <citation type="submission" date="2016-10" db="EMBL/GenBank/DDBJ databases">
        <authorList>
            <person name="Varghese N."/>
            <person name="Submissions S."/>
        </authorList>
    </citation>
    <scope>NUCLEOTIDE SEQUENCE [LARGE SCALE GENOMIC DNA]</scope>
    <source>
        <strain evidence="4">DSM 19110</strain>
    </source>
</reference>
<proteinExistence type="predicted"/>
<dbReference type="CDD" id="cd07007">
    <property type="entry name" value="cupin_CapF-like_C"/>
    <property type="match status" value="1"/>
</dbReference>
<dbReference type="InterPro" id="IPR014710">
    <property type="entry name" value="RmlC-like_jellyroll"/>
</dbReference>
<feature type="domain" description="Capsular polysaccharide assembling protein CapF C-terminal" evidence="2">
    <location>
        <begin position="258"/>
        <end position="368"/>
    </location>
</feature>
<dbReference type="AlphaFoldDB" id="A0A1G9WJR4"/>
<dbReference type="OrthoDB" id="9801056at2"/>
<dbReference type="STRING" id="430522.BFS30_06920"/>
<dbReference type="Pfam" id="PF14667">
    <property type="entry name" value="Polysacc_synt_C"/>
    <property type="match status" value="1"/>
</dbReference>
<dbReference type="Pfam" id="PF01370">
    <property type="entry name" value="Epimerase"/>
    <property type="match status" value="1"/>
</dbReference>
<dbReference type="InterPro" id="IPR001509">
    <property type="entry name" value="Epimerase_deHydtase"/>
</dbReference>
<dbReference type="SUPFAM" id="SSF51735">
    <property type="entry name" value="NAD(P)-binding Rossmann-fold domains"/>
    <property type="match status" value="1"/>
</dbReference>
<evidence type="ECO:0000313" key="4">
    <source>
        <dbReference type="Proteomes" id="UP000183200"/>
    </source>
</evidence>
<dbReference type="Gene3D" id="2.60.120.10">
    <property type="entry name" value="Jelly Rolls"/>
    <property type="match status" value="1"/>
</dbReference>
<dbReference type="EMBL" id="FNGY01000005">
    <property type="protein sequence ID" value="SDM84483.1"/>
    <property type="molecule type" value="Genomic_DNA"/>
</dbReference>
<dbReference type="SUPFAM" id="SSF51182">
    <property type="entry name" value="RmlC-like cupins"/>
    <property type="match status" value="1"/>
</dbReference>
<dbReference type="InterPro" id="IPR011051">
    <property type="entry name" value="RmlC_Cupin_sf"/>
</dbReference>
<evidence type="ECO:0000259" key="1">
    <source>
        <dbReference type="Pfam" id="PF01370"/>
    </source>
</evidence>
<dbReference type="Proteomes" id="UP000183200">
    <property type="component" value="Unassembled WGS sequence"/>
</dbReference>
<keyword evidence="4" id="KW-1185">Reference proteome</keyword>
<sequence length="372" mass="42856">MIKIGITGQSGFVGQHLYNTIRLFPEEFELVEYHRSFFEDQERLNNFVSNCDVIVHLAAMNRDPDPQIIYDTNVVLIDKLYKALVFTNSKAHILFSSSSQEEKDNLYGKSKKRGRELLANWAAQGPGKFTGLIIPNVFGPFGQPYYNSFIATFCHQLTHFEQPEIQVDGEVKLIYVADLVKVMISEIRNCSGRDLFPVCHSEERKVSEILSLLEKYKTQYFDAGIIPALNGQFDLDLFNTFRSYIDVKNKFPVKFIQHTDVRGTFVEVIRLNVGGQVSFSTTVPGVTRGNHYHTRKIERFAVIKGKALIQLRKIGSTEIFDFYLDGNEPAYVDMPVWYTHNIKNIGDDELYTNFWINEFFDPTDPDTYFENV</sequence>
<evidence type="ECO:0000259" key="2">
    <source>
        <dbReference type="Pfam" id="PF14667"/>
    </source>
</evidence>
<dbReference type="InterPro" id="IPR036291">
    <property type="entry name" value="NAD(P)-bd_dom_sf"/>
</dbReference>
<accession>A0A1G9WJR4</accession>
<evidence type="ECO:0000313" key="3">
    <source>
        <dbReference type="EMBL" id="SDM84483.1"/>
    </source>
</evidence>
<dbReference type="PANTHER" id="PTHR43245">
    <property type="entry name" value="BIFUNCTIONAL POLYMYXIN RESISTANCE PROTEIN ARNA"/>
    <property type="match status" value="1"/>
</dbReference>
<dbReference type="InterPro" id="IPR029303">
    <property type="entry name" value="CapF_C"/>
</dbReference>
<dbReference type="PANTHER" id="PTHR43245:SF55">
    <property type="entry name" value="NAD(P)-BINDING DOMAIN-CONTAINING PROTEIN"/>
    <property type="match status" value="1"/>
</dbReference>
<name>A0A1G9WJR4_9SPHI</name>
<protein>
    <submittedName>
        <fullName evidence="3">UDP-2-acetamido-2,6-beta-L-arabino-hexul-4-ose reductase</fullName>
    </submittedName>
</protein>